<keyword evidence="3" id="KW-1185">Reference proteome</keyword>
<reference evidence="2 3" key="1">
    <citation type="journal article" date="2024" name="G3 (Bethesda)">
        <title>Genome assembly of Hibiscus sabdariffa L. provides insights into metabolisms of medicinal natural products.</title>
        <authorList>
            <person name="Kim T."/>
        </authorList>
    </citation>
    <scope>NUCLEOTIDE SEQUENCE [LARGE SCALE GENOMIC DNA]</scope>
    <source>
        <strain evidence="2">TK-2024</strain>
        <tissue evidence="2">Old leaves</tissue>
    </source>
</reference>
<feature type="domain" description="Peptidase C1A papain C-terminal" evidence="1">
    <location>
        <begin position="12"/>
        <end position="122"/>
    </location>
</feature>
<comment type="caution">
    <text evidence="2">The sequence shown here is derived from an EMBL/GenBank/DDBJ whole genome shotgun (WGS) entry which is preliminary data.</text>
</comment>
<gene>
    <name evidence="2" type="ORF">V6N12_007571</name>
</gene>
<dbReference type="InterPro" id="IPR038765">
    <property type="entry name" value="Papain-like_cys_pep_sf"/>
</dbReference>
<dbReference type="Proteomes" id="UP001472677">
    <property type="component" value="Unassembled WGS sequence"/>
</dbReference>
<dbReference type="SUPFAM" id="SSF54001">
    <property type="entry name" value="Cysteine proteinases"/>
    <property type="match status" value="1"/>
</dbReference>
<dbReference type="InterPro" id="IPR000668">
    <property type="entry name" value="Peptidase_C1A_C"/>
</dbReference>
<name>A0ABR2F260_9ROSI</name>
<accession>A0ABR2F260</accession>
<dbReference type="Pfam" id="PF00112">
    <property type="entry name" value="Peptidase_C1"/>
    <property type="match status" value="1"/>
</dbReference>
<sequence>MLRLLVMANFYVKDQDHCGSCRAYGVVEALSDRLCIRFGLNISLYVNDLLACDCGSGFVEGYQIFAWQYFGSSCVVTKQCDPYFDLIGCSHSDCKPIYSTSNCVKKYVKGNFPWKKSKHYGIDAYKAESIPTGLERILKLESNLASMNVEKDQLEKF</sequence>
<evidence type="ECO:0000313" key="2">
    <source>
        <dbReference type="EMBL" id="KAK8569039.1"/>
    </source>
</evidence>
<evidence type="ECO:0000313" key="3">
    <source>
        <dbReference type="Proteomes" id="UP001472677"/>
    </source>
</evidence>
<organism evidence="2 3">
    <name type="scientific">Hibiscus sabdariffa</name>
    <name type="common">roselle</name>
    <dbReference type="NCBI Taxonomy" id="183260"/>
    <lineage>
        <taxon>Eukaryota</taxon>
        <taxon>Viridiplantae</taxon>
        <taxon>Streptophyta</taxon>
        <taxon>Embryophyta</taxon>
        <taxon>Tracheophyta</taxon>
        <taxon>Spermatophyta</taxon>
        <taxon>Magnoliopsida</taxon>
        <taxon>eudicotyledons</taxon>
        <taxon>Gunneridae</taxon>
        <taxon>Pentapetalae</taxon>
        <taxon>rosids</taxon>
        <taxon>malvids</taxon>
        <taxon>Malvales</taxon>
        <taxon>Malvaceae</taxon>
        <taxon>Malvoideae</taxon>
        <taxon>Hibiscus</taxon>
    </lineage>
</organism>
<proteinExistence type="predicted"/>
<dbReference type="EMBL" id="JBBPBM010000009">
    <property type="protein sequence ID" value="KAK8569039.1"/>
    <property type="molecule type" value="Genomic_DNA"/>
</dbReference>
<dbReference type="Gene3D" id="3.90.70.10">
    <property type="entry name" value="Cysteine proteinases"/>
    <property type="match status" value="1"/>
</dbReference>
<evidence type="ECO:0000259" key="1">
    <source>
        <dbReference type="Pfam" id="PF00112"/>
    </source>
</evidence>
<protein>
    <recommendedName>
        <fullName evidence="1">Peptidase C1A papain C-terminal domain-containing protein</fullName>
    </recommendedName>
</protein>